<dbReference type="InterPro" id="IPR009061">
    <property type="entry name" value="DNA-bd_dom_put_sf"/>
</dbReference>
<keyword evidence="7" id="KW-1185">Reference proteome</keyword>
<dbReference type="CDD" id="cd21077">
    <property type="entry name" value="DBD_Rad14"/>
    <property type="match status" value="1"/>
</dbReference>
<dbReference type="OrthoDB" id="5368863at2759"/>
<evidence type="ECO:0000313" key="7">
    <source>
        <dbReference type="Proteomes" id="UP000243052"/>
    </source>
</evidence>
<proteinExistence type="predicted"/>
<dbReference type="GO" id="GO:0000715">
    <property type="term" value="P:nucleotide-excision repair, DNA damage recognition"/>
    <property type="evidence" value="ECO:0007669"/>
    <property type="project" value="TreeGrafter"/>
</dbReference>
<evidence type="ECO:0000256" key="4">
    <source>
        <dbReference type="SAM" id="MobiDB-lite"/>
    </source>
</evidence>
<keyword evidence="3" id="KW-0539">Nucleus</keyword>
<dbReference type="AlphaFoldDB" id="A0A0X8HTW9"/>
<evidence type="ECO:0000256" key="2">
    <source>
        <dbReference type="ARBA" id="ARBA00022833"/>
    </source>
</evidence>
<reference evidence="6 7" key="1">
    <citation type="submission" date="2016-01" db="EMBL/GenBank/DDBJ databases">
        <title>Genome sequence of the yeast Holleya sinecauda.</title>
        <authorList>
            <person name="Dietrich F.S."/>
        </authorList>
    </citation>
    <scope>NUCLEOTIDE SEQUENCE [LARGE SCALE GENOMIC DNA]</scope>
    <source>
        <strain evidence="6 7">ATCC 58844</strain>
    </source>
</reference>
<evidence type="ECO:0000313" key="6">
    <source>
        <dbReference type="EMBL" id="AMD21442.1"/>
    </source>
</evidence>
<dbReference type="RefSeq" id="XP_017988438.1">
    <property type="nucleotide sequence ID" value="XM_018132949.1"/>
</dbReference>
<name>A0A0X8HTW9_9SACH</name>
<protein>
    <submittedName>
        <fullName evidence="6">HER163Cp</fullName>
    </submittedName>
</protein>
<dbReference type="PROSITE" id="PS00753">
    <property type="entry name" value="XPA_2"/>
    <property type="match status" value="1"/>
</dbReference>
<dbReference type="InterPro" id="IPR037129">
    <property type="entry name" value="XPA_sf"/>
</dbReference>
<feature type="compositionally biased region" description="Polar residues" evidence="4">
    <location>
        <begin position="79"/>
        <end position="88"/>
    </location>
</feature>
<sequence>MVLTAEQKAAIDANRRRALERLKQRGITKSAGVATVGNSGATPSRASVSTRHLAQEIERTITGNEGSKRDNSAIGNGGSASRNSTSNLGEITSAKKQWIAPSIRRQDYIEYDFSTMKDANGGFISNEAEREWGDNNDREKTLEDWRREQRERRALYEDAPPPLDLSLIPKCTECNINVEMDPIMKEVFHLQVCKTCVRAHPEKYSLLTKTECKEDYFLTDPELNDNTLFDRLDKPNPHSGTFARMQLFVRCKVEEFAFKKWGGEEGLDKEWQRREEGRLQRREKKYQQQVKEMRLKTRAQEYTNRLQEKKHGKKHVHQFSAPVEGGANEDGIPVSKRRCVECGLEISEILM</sequence>
<dbReference type="Pfam" id="PF05181">
    <property type="entry name" value="XPA_C"/>
    <property type="match status" value="1"/>
</dbReference>
<dbReference type="InterPro" id="IPR000465">
    <property type="entry name" value="XPA/RAD14"/>
</dbReference>
<comment type="subcellular location">
    <subcellularLocation>
        <location evidence="1">Nucleus</location>
    </subcellularLocation>
</comment>
<feature type="region of interest" description="Disordered" evidence="4">
    <location>
        <begin position="61"/>
        <end position="88"/>
    </location>
</feature>
<dbReference type="GO" id="GO:0070914">
    <property type="term" value="P:UV-damage excision repair"/>
    <property type="evidence" value="ECO:0007669"/>
    <property type="project" value="TreeGrafter"/>
</dbReference>
<dbReference type="GO" id="GO:0000110">
    <property type="term" value="C:nucleotide-excision repair factor 1 complex"/>
    <property type="evidence" value="ECO:0007669"/>
    <property type="project" value="TreeGrafter"/>
</dbReference>
<dbReference type="GO" id="GO:0006284">
    <property type="term" value="P:base-excision repair"/>
    <property type="evidence" value="ECO:0007669"/>
    <property type="project" value="TreeGrafter"/>
</dbReference>
<dbReference type="GeneID" id="28724732"/>
<accession>A0A0X8HTW9</accession>
<dbReference type="Gene3D" id="3.90.530.10">
    <property type="entry name" value="XPA C-terminal domain"/>
    <property type="match status" value="1"/>
</dbReference>
<dbReference type="STRING" id="45286.A0A0X8HTW9"/>
<dbReference type="InterPro" id="IPR022658">
    <property type="entry name" value="XPA_CS"/>
</dbReference>
<dbReference type="PANTHER" id="PTHR10142:SF0">
    <property type="entry name" value="DNA REPAIR PROTEIN COMPLEMENTING XP-A CELLS"/>
    <property type="match status" value="1"/>
</dbReference>
<keyword evidence="2" id="KW-0862">Zinc</keyword>
<dbReference type="GO" id="GO:1901255">
    <property type="term" value="P:nucleotide-excision repair involved in interstrand cross-link repair"/>
    <property type="evidence" value="ECO:0007669"/>
    <property type="project" value="TreeGrafter"/>
</dbReference>
<evidence type="ECO:0000259" key="5">
    <source>
        <dbReference type="Pfam" id="PF05181"/>
    </source>
</evidence>
<dbReference type="Proteomes" id="UP000243052">
    <property type="component" value="Chromosome v"/>
</dbReference>
<dbReference type="SUPFAM" id="SSF46955">
    <property type="entry name" value="Putative DNA-binding domain"/>
    <property type="match status" value="1"/>
</dbReference>
<organism evidence="6 7">
    <name type="scientific">Eremothecium sinecaudum</name>
    <dbReference type="NCBI Taxonomy" id="45286"/>
    <lineage>
        <taxon>Eukaryota</taxon>
        <taxon>Fungi</taxon>
        <taxon>Dikarya</taxon>
        <taxon>Ascomycota</taxon>
        <taxon>Saccharomycotina</taxon>
        <taxon>Saccharomycetes</taxon>
        <taxon>Saccharomycetales</taxon>
        <taxon>Saccharomycetaceae</taxon>
        <taxon>Eremothecium</taxon>
    </lineage>
</organism>
<dbReference type="PANTHER" id="PTHR10142">
    <property type="entry name" value="DNA REPAIR PROTEIN COMPLEMENTING XP-A CELLS"/>
    <property type="match status" value="1"/>
</dbReference>
<dbReference type="GO" id="GO:0003684">
    <property type="term" value="F:damaged DNA binding"/>
    <property type="evidence" value="ECO:0007669"/>
    <property type="project" value="InterPro"/>
</dbReference>
<dbReference type="InterPro" id="IPR022656">
    <property type="entry name" value="XPA_C"/>
</dbReference>
<dbReference type="EMBL" id="CP014245">
    <property type="protein sequence ID" value="AMD21442.1"/>
    <property type="molecule type" value="Genomic_DNA"/>
</dbReference>
<evidence type="ECO:0000256" key="1">
    <source>
        <dbReference type="ARBA" id="ARBA00004123"/>
    </source>
</evidence>
<dbReference type="NCBIfam" id="TIGR00598">
    <property type="entry name" value="rad14"/>
    <property type="match status" value="1"/>
</dbReference>
<gene>
    <name evidence="6" type="ORF">AW171_hschr53393</name>
</gene>
<feature type="domain" description="XPA C-terminal" evidence="5">
    <location>
        <begin position="203"/>
        <end position="253"/>
    </location>
</feature>
<evidence type="ECO:0000256" key="3">
    <source>
        <dbReference type="ARBA" id="ARBA00023242"/>
    </source>
</evidence>